<feature type="non-terminal residue" evidence="1">
    <location>
        <position position="1"/>
    </location>
</feature>
<proteinExistence type="predicted"/>
<keyword evidence="2" id="KW-1185">Reference proteome</keyword>
<protein>
    <submittedName>
        <fullName evidence="1">Uncharacterized protein</fullName>
    </submittedName>
</protein>
<accession>A0ABQ6MQX3</accession>
<gene>
    <name evidence="1" type="ORF">TeGR_g1969</name>
</gene>
<sequence>YVEIPSLMQACVVTKDRLSACLGNNTDQGFKDDAMWCIDQHFWLMFHRTGGRLGRTRAGGKFRWRQHPGQQTRTHGRLSLDVLRQCKLQFLVADLVGSKVREVRVVGVGKTLKGWAEDVAKELREQGRGDVAVTELEWKDGGGGGGAHVVKLFAFGMENARRKVRQKMGAEWDDQTCFFVA</sequence>
<organism evidence="1 2">
    <name type="scientific">Tetraparma gracilis</name>
    <dbReference type="NCBI Taxonomy" id="2962635"/>
    <lineage>
        <taxon>Eukaryota</taxon>
        <taxon>Sar</taxon>
        <taxon>Stramenopiles</taxon>
        <taxon>Ochrophyta</taxon>
        <taxon>Bolidophyceae</taxon>
        <taxon>Parmales</taxon>
        <taxon>Triparmaceae</taxon>
        <taxon>Tetraparma</taxon>
    </lineage>
</organism>
<evidence type="ECO:0000313" key="2">
    <source>
        <dbReference type="Proteomes" id="UP001165060"/>
    </source>
</evidence>
<comment type="caution">
    <text evidence="1">The sequence shown here is derived from an EMBL/GenBank/DDBJ whole genome shotgun (WGS) entry which is preliminary data.</text>
</comment>
<reference evidence="1 2" key="1">
    <citation type="journal article" date="2023" name="Commun. Biol.">
        <title>Genome analysis of Parmales, the sister group of diatoms, reveals the evolutionary specialization of diatoms from phago-mixotrophs to photoautotrophs.</title>
        <authorList>
            <person name="Ban H."/>
            <person name="Sato S."/>
            <person name="Yoshikawa S."/>
            <person name="Yamada K."/>
            <person name="Nakamura Y."/>
            <person name="Ichinomiya M."/>
            <person name="Sato N."/>
            <person name="Blanc-Mathieu R."/>
            <person name="Endo H."/>
            <person name="Kuwata A."/>
            <person name="Ogata H."/>
        </authorList>
    </citation>
    <scope>NUCLEOTIDE SEQUENCE [LARGE SCALE GENOMIC DNA]</scope>
</reference>
<dbReference type="Proteomes" id="UP001165060">
    <property type="component" value="Unassembled WGS sequence"/>
</dbReference>
<evidence type="ECO:0000313" key="1">
    <source>
        <dbReference type="EMBL" id="GMI31000.1"/>
    </source>
</evidence>
<dbReference type="EMBL" id="BRYB01004440">
    <property type="protein sequence ID" value="GMI31000.1"/>
    <property type="molecule type" value="Genomic_DNA"/>
</dbReference>
<name>A0ABQ6MQX3_9STRA</name>